<dbReference type="AlphaFoldDB" id="A0A0H3CAM0"/>
<reference evidence="2 3" key="1">
    <citation type="journal article" date="2010" name="J. Bacteriol.">
        <title>The genetic basis of laboratory adaptation in Caulobacter crescentus.</title>
        <authorList>
            <person name="Marks M.E."/>
            <person name="Castro-Rojas C.M."/>
            <person name="Teiling C."/>
            <person name="Du L."/>
            <person name="Kapatral V."/>
            <person name="Walunas T.L."/>
            <person name="Crosson S."/>
        </authorList>
    </citation>
    <scope>NUCLEOTIDE SEQUENCE [LARGE SCALE GENOMIC DNA]</scope>
    <source>
        <strain evidence="3">NA1000 / CB15N</strain>
    </source>
</reference>
<dbReference type="EMBL" id="CP001340">
    <property type="protein sequence ID" value="ACL96214.1"/>
    <property type="molecule type" value="Genomic_DNA"/>
</dbReference>
<dbReference type="PATRIC" id="fig|565050.3.peg.2695"/>
<evidence type="ECO:0000313" key="3">
    <source>
        <dbReference type="Proteomes" id="UP000001364"/>
    </source>
</evidence>
<dbReference type="OrthoDB" id="5196049at2"/>
<accession>A0A0H3CAM0</accession>
<name>A0A0H3CAM0_CAUVN</name>
<gene>
    <name evidence="2" type="ordered locus">CCNA_02749</name>
</gene>
<dbReference type="KEGG" id="ccs:CCNA_02749"/>
<evidence type="ECO:0000313" key="2">
    <source>
        <dbReference type="EMBL" id="ACL96214.1"/>
    </source>
</evidence>
<keyword evidence="3" id="KW-1185">Reference proteome</keyword>
<organism evidence="2 3">
    <name type="scientific">Caulobacter vibrioides (strain NA1000 / CB15N)</name>
    <name type="common">Caulobacter crescentus</name>
    <dbReference type="NCBI Taxonomy" id="565050"/>
    <lineage>
        <taxon>Bacteria</taxon>
        <taxon>Pseudomonadati</taxon>
        <taxon>Pseudomonadota</taxon>
        <taxon>Alphaproteobacteria</taxon>
        <taxon>Caulobacterales</taxon>
        <taxon>Caulobacteraceae</taxon>
        <taxon>Caulobacter</taxon>
    </lineage>
</organism>
<protein>
    <submittedName>
        <fullName evidence="2">Uncharacterized protein</fullName>
    </submittedName>
</protein>
<dbReference type="RefSeq" id="YP_002518122.1">
    <property type="nucleotide sequence ID" value="NC_011916.1"/>
</dbReference>
<dbReference type="Proteomes" id="UP000001364">
    <property type="component" value="Chromosome"/>
</dbReference>
<feature type="region of interest" description="Disordered" evidence="1">
    <location>
        <begin position="1"/>
        <end position="21"/>
    </location>
</feature>
<proteinExistence type="predicted"/>
<sequence length="149" mass="16242">MRNTPYCSPHPEAPASRASKDAGRCRFKVEGRTNLTEHAHTDSHWDAAFAATLLGKTLLMNLTFLDDEGEVLERQQFFGVVIDATEHEGIVLDLLGEHDGDTYTLPPQTSAIQKAEAGVTSLAGDKPDFVASWIIHGAPEVANDLDEEI</sequence>
<dbReference type="RefSeq" id="WP_010920517.1">
    <property type="nucleotide sequence ID" value="NC_011916.1"/>
</dbReference>
<dbReference type="HOGENOM" id="CLU_146552_0_0_5"/>
<dbReference type="GeneID" id="7330910"/>
<evidence type="ECO:0000256" key="1">
    <source>
        <dbReference type="SAM" id="MobiDB-lite"/>
    </source>
</evidence>